<accession>A0AC34RPE2</accession>
<proteinExistence type="predicted"/>
<organism evidence="1 2">
    <name type="scientific">Panagrolaimus sp. JU765</name>
    <dbReference type="NCBI Taxonomy" id="591449"/>
    <lineage>
        <taxon>Eukaryota</taxon>
        <taxon>Metazoa</taxon>
        <taxon>Ecdysozoa</taxon>
        <taxon>Nematoda</taxon>
        <taxon>Chromadorea</taxon>
        <taxon>Rhabditida</taxon>
        <taxon>Tylenchina</taxon>
        <taxon>Panagrolaimomorpha</taxon>
        <taxon>Panagrolaimoidea</taxon>
        <taxon>Panagrolaimidae</taxon>
        <taxon>Panagrolaimus</taxon>
    </lineage>
</organism>
<sequence length="403" mass="44135">MGAKRLHIFVFLIFVLQGGLQCFNTLSSDEIVAKECMEGAIDRNVDTVLDKDGTRLCDHFRGYAFAGSENDDTKPKDAKPPVLRAENRCSLENNFPEKVAVKELQCYVSTSFGKIVLDTCPVNAIGCEVQIRTTFSDGSRIYSQLRGCSFEREVGSDEETCFETGCNSLEKYPVGSPSKFVSPATTASQTVPFVKTSTGKIVKIQWIAGFVLVQTWFSKRFVFLTLFFYSPAVLALEESFEYDYIIRDGEPWPDPGAANKPEQITNSPPEQEPMPDPGALNKPEQITNSPTEQEPMPDPGAANKPEHVTNSPPEQQPTPDHGGGEAATEPPTDDTKPTSGGQPKKGNGIPQNHPTPDQPKEGSGIPQNNSTPKMPAICHSLVVIVVLVTIVKMQTIFHFKQPV</sequence>
<dbReference type="WBParaSite" id="JU765_v2.g8680.t1">
    <property type="protein sequence ID" value="JU765_v2.g8680.t1"/>
    <property type="gene ID" value="JU765_v2.g8680"/>
</dbReference>
<evidence type="ECO:0000313" key="2">
    <source>
        <dbReference type="WBParaSite" id="JU765_v2.g8680.t1"/>
    </source>
</evidence>
<reference evidence="2" key="1">
    <citation type="submission" date="2022-11" db="UniProtKB">
        <authorList>
            <consortium name="WormBaseParasite"/>
        </authorList>
    </citation>
    <scope>IDENTIFICATION</scope>
</reference>
<name>A0AC34RPE2_9BILA</name>
<dbReference type="Proteomes" id="UP000887576">
    <property type="component" value="Unplaced"/>
</dbReference>
<evidence type="ECO:0000313" key="1">
    <source>
        <dbReference type="Proteomes" id="UP000887576"/>
    </source>
</evidence>
<protein>
    <submittedName>
        <fullName evidence="2">Uncharacterized protein</fullName>
    </submittedName>
</protein>